<dbReference type="Pfam" id="PF00271">
    <property type="entry name" value="Helicase_C"/>
    <property type="match status" value="1"/>
</dbReference>
<dbReference type="Proteomes" id="UP000291933">
    <property type="component" value="Unassembled WGS sequence"/>
</dbReference>
<reference evidence="5 6" key="1">
    <citation type="submission" date="2019-01" db="EMBL/GenBank/DDBJ databases">
        <title>Lactibacter flavus gen. nov., sp. nov., a novel bacterium of the family Propionibacteriaceae isolated from raw milk and dairy products.</title>
        <authorList>
            <person name="Huptas C."/>
            <person name="Wenning M."/>
            <person name="Breitenwieser F."/>
            <person name="Doll E."/>
            <person name="Von Neubeck M."/>
            <person name="Busse H.-J."/>
            <person name="Scherer S."/>
        </authorList>
    </citation>
    <scope>NUCLEOTIDE SEQUENCE [LARGE SCALE GENOMIC DNA]</scope>
    <source>
        <strain evidence="5 6">DSM 22130</strain>
    </source>
</reference>
<evidence type="ECO:0000256" key="1">
    <source>
        <dbReference type="ARBA" id="ARBA00022741"/>
    </source>
</evidence>
<dbReference type="GO" id="GO:0016887">
    <property type="term" value="F:ATP hydrolysis activity"/>
    <property type="evidence" value="ECO:0007669"/>
    <property type="project" value="TreeGrafter"/>
</dbReference>
<dbReference type="PANTHER" id="PTHR47962">
    <property type="entry name" value="ATP-DEPENDENT HELICASE LHR-RELATED-RELATED"/>
    <property type="match status" value="1"/>
</dbReference>
<dbReference type="PROSITE" id="PS51192">
    <property type="entry name" value="HELICASE_ATP_BIND_1"/>
    <property type="match status" value="1"/>
</dbReference>
<protein>
    <submittedName>
        <fullName evidence="5">DEAD/DEAH box helicase</fullName>
    </submittedName>
</protein>
<keyword evidence="6" id="KW-1185">Reference proteome</keyword>
<dbReference type="SMART" id="SM00490">
    <property type="entry name" value="HELICc"/>
    <property type="match status" value="1"/>
</dbReference>
<dbReference type="OrthoDB" id="3197455at2"/>
<organism evidence="5 6">
    <name type="scientific">Propioniciclava tarda</name>
    <dbReference type="NCBI Taxonomy" id="433330"/>
    <lineage>
        <taxon>Bacteria</taxon>
        <taxon>Bacillati</taxon>
        <taxon>Actinomycetota</taxon>
        <taxon>Actinomycetes</taxon>
        <taxon>Propionibacteriales</taxon>
        <taxon>Propionibacteriaceae</taxon>
        <taxon>Propioniciclava</taxon>
    </lineage>
</organism>
<dbReference type="InterPro" id="IPR001650">
    <property type="entry name" value="Helicase_C-like"/>
</dbReference>
<dbReference type="GO" id="GO:0004386">
    <property type="term" value="F:helicase activity"/>
    <property type="evidence" value="ECO:0007669"/>
    <property type="project" value="UniProtKB-KW"/>
</dbReference>
<gene>
    <name evidence="5" type="ORF">ET996_02770</name>
</gene>
<dbReference type="InterPro" id="IPR018973">
    <property type="entry name" value="MZB"/>
</dbReference>
<keyword evidence="5" id="KW-0347">Helicase</keyword>
<dbReference type="Gene3D" id="3.40.50.300">
    <property type="entry name" value="P-loop containing nucleotide triphosphate hydrolases"/>
    <property type="match status" value="2"/>
</dbReference>
<accession>A0A4Q9KN85</accession>
<dbReference type="EMBL" id="SDMR01000002">
    <property type="protein sequence ID" value="TBT95914.1"/>
    <property type="molecule type" value="Genomic_DNA"/>
</dbReference>
<sequence length="1722" mass="190798">MDVFSVRDKVIDDYRSFTTASIDIKDARLKEHYQRELDGDRQWPEPWISLNPAFETGGRIDELVQAGLLHPECDRIFRVKQHLEDPGRGPFTLHRHQREAIEVARSGESYVLTTGTGSGKSLAYIVPIVDHVLRQPRTPGVKAIIVYPMNALANSQRGELEKFLRNGYGDGREPVTFARYTGQERGEERDRILANPPDILLTNYVMLELVLTRPDERARLVKAAKGLQFLVLDELHTYRGRQGADVAMLVRRVREACSSPHLQCVGTSATMASGGSSLDQKRTVAEVATRIFGSSVVRDHVIGETLTRATASDTGLDVAALAQAVRSRYLPDDHVGLSASPLASWIETTFGLATEEATGRLIRQVPRRLREHAAPALSELTGLPVQDCYDAIQKALLKGSRVRHPETGRPLFAFRLHQFLSKGDTLHVSLEPEQDRFITSKYQVAVPSAPEKLLFPLAFCRECGQEYAVVKAIKRQGETTYAPRASRDITAGDATDGYLYVSSQLPWPADPIAEGRLPDSWVGPDNQLLPNKERYKPDRVRVDTAGHLVDVGGTPAAFIPSPFTFCLSCQVSYEQTRGRDFSKLITLDAEGRSSAVSVLSTSLVRALREVPESELPAEARKLLTFVDNRQDASLQAGHLNDFVQVAQLRGALHAAMKAAPHGLTHESVAAKVVDALGLEFADYAAAPDAVYAAKTRTERALRELVEYRLYLDLQRGWRITMPNLEQTGLLHVGYESLTEIAADQSLWTGALEPLREARDGHREELCRIVLDEFRKVLAVDVDCLTELGFERVKRQSSQELTGVWAVPPNEMVAPVGIVYAFTSQPGKGRNDLHLTGRSALGRYLSRPNQFPGHPDKLGIDDAQRIIQDILGVLARAGLLTEVEGNYGRRGYRLKASSLVWSAGDGTSAAADPIRKTVDADTGGRVNAFFRTLYQGVARELRGLSAREHTAQVGPTEREERERAFRKGSLPLLYCSPTMELGVDISSLNAVGLRNVPPTPANYAQRSGRAGRSGQPALVLTYCATGNSHDQYYFRRSANMVAGSVAAPRLDLANEALLRSHVQAVWLAETGEKLGSRMTDLLDAEGLTPSLVMKPEKERAFADPESIRRATRHAQAIIEPMLPELRATAWWQEDWVADVVRAAPRTLDEACDRWRRLYLAALADQDAQNRIVLESHLSPRARQAATTRRREAENQLRLLRNEDDQSSHSDFYTYRYFASEGFLPGYSFPRLPLAAYIPAVRGAVGPRDGGDYIQRPRFLAISEFGPGALIYHEGARYEVNRVQVPLSQSGQATVDTSEARRCEACGYHHDRRAGLDVCENCGEELGATTYGLMQLTTVYTRRRERISSDEEERRRAGFELQTSYRFSQHGARSGKLAAEVLADGAPLADLAYGDSAEVRVTNRGRRRRKDAAEVGFYLDPIKGQWLSDRAGADAEADDGDSDPDEANAVRVIPYVRDNRNILVLRLAQSVPDEVATTLRYALERGIEAAFQLEDSELATEALPDDQHRGRMLFTESAEGGAGVLRRLQAEPDALALAARTALEITHFDPVSGEDRSTAEAGSERCEKACYDCLLSYGNQFEHTSIDRHLIRDLLLRFAGAQTSVSASDLPRGEHADELLAACDTDLERNWLRVLMAGDFRLPDAAQPLLESARCRPDFLYAEAGLAVFIDGPVHDRSDKTADDAAAEERLLDAGYSFIRFVLDEDWMAKLRERADVFGEGRRA</sequence>
<dbReference type="GO" id="GO:0003677">
    <property type="term" value="F:DNA binding"/>
    <property type="evidence" value="ECO:0007669"/>
    <property type="project" value="TreeGrafter"/>
</dbReference>
<dbReference type="Pfam" id="PF09369">
    <property type="entry name" value="MZB"/>
    <property type="match status" value="1"/>
</dbReference>
<keyword evidence="2" id="KW-0067">ATP-binding</keyword>
<dbReference type="RefSeq" id="WP_131171029.1">
    <property type="nucleotide sequence ID" value="NZ_FXTL01000002.1"/>
</dbReference>
<evidence type="ECO:0000259" key="4">
    <source>
        <dbReference type="PROSITE" id="PS51194"/>
    </source>
</evidence>
<feature type="domain" description="Helicase ATP-binding" evidence="3">
    <location>
        <begin position="101"/>
        <end position="271"/>
    </location>
</feature>
<dbReference type="SMART" id="SM00487">
    <property type="entry name" value="DEXDc"/>
    <property type="match status" value="1"/>
</dbReference>
<dbReference type="InterPro" id="IPR052511">
    <property type="entry name" value="ATP-dep_Helicase"/>
</dbReference>
<dbReference type="Pfam" id="PF00270">
    <property type="entry name" value="DEAD"/>
    <property type="match status" value="1"/>
</dbReference>
<dbReference type="GO" id="GO:0005524">
    <property type="term" value="F:ATP binding"/>
    <property type="evidence" value="ECO:0007669"/>
    <property type="project" value="UniProtKB-KW"/>
</dbReference>
<evidence type="ECO:0000313" key="5">
    <source>
        <dbReference type="EMBL" id="TBT95914.1"/>
    </source>
</evidence>
<dbReference type="InterPro" id="IPR011545">
    <property type="entry name" value="DEAD/DEAH_box_helicase_dom"/>
</dbReference>
<evidence type="ECO:0000313" key="6">
    <source>
        <dbReference type="Proteomes" id="UP000291933"/>
    </source>
</evidence>
<proteinExistence type="predicted"/>
<evidence type="ECO:0000256" key="2">
    <source>
        <dbReference type="ARBA" id="ARBA00022840"/>
    </source>
</evidence>
<keyword evidence="5" id="KW-0378">Hydrolase</keyword>
<dbReference type="PANTHER" id="PTHR47962:SF5">
    <property type="entry name" value="ATP-DEPENDENT HELICASE LHR-RELATED"/>
    <property type="match status" value="1"/>
</dbReference>
<dbReference type="InterPro" id="IPR027417">
    <property type="entry name" value="P-loop_NTPase"/>
</dbReference>
<dbReference type="CDD" id="cd17923">
    <property type="entry name" value="DEXHc_Hrq1-like"/>
    <property type="match status" value="1"/>
</dbReference>
<keyword evidence="1" id="KW-0547">Nucleotide-binding</keyword>
<dbReference type="PROSITE" id="PS51194">
    <property type="entry name" value="HELICASE_CTER"/>
    <property type="match status" value="1"/>
</dbReference>
<dbReference type="InterPro" id="IPR014001">
    <property type="entry name" value="Helicase_ATP-bd"/>
</dbReference>
<feature type="domain" description="Helicase C-terminal" evidence="4">
    <location>
        <begin position="912"/>
        <end position="1057"/>
    </location>
</feature>
<name>A0A4Q9KN85_PROTD</name>
<evidence type="ECO:0000259" key="3">
    <source>
        <dbReference type="PROSITE" id="PS51192"/>
    </source>
</evidence>
<comment type="caution">
    <text evidence="5">The sequence shown here is derived from an EMBL/GenBank/DDBJ whole genome shotgun (WGS) entry which is preliminary data.</text>
</comment>
<dbReference type="SUPFAM" id="SSF52540">
    <property type="entry name" value="P-loop containing nucleoside triphosphate hydrolases"/>
    <property type="match status" value="2"/>
</dbReference>